<reference evidence="5" key="1">
    <citation type="submission" date="2024-06" db="EMBL/GenBank/DDBJ databases">
        <authorList>
            <person name="Ryan C."/>
        </authorList>
    </citation>
    <scope>NUCLEOTIDE SEQUENCE [LARGE SCALE GENOMIC DNA]</scope>
</reference>
<dbReference type="AlphaFoldDB" id="A0ABC9C4T1"/>
<keyword evidence="2 3" id="KW-0472">Membrane</keyword>
<dbReference type="PANTHER" id="PTHR31234">
    <property type="entry name" value="LATE EMBRYOGENESIS ABUNDANT (LEA) HYDROXYPROLINE-RICH GLYCOPROTEIN FAMILY"/>
    <property type="match status" value="1"/>
</dbReference>
<proteinExistence type="predicted"/>
<evidence type="ECO:0008006" key="6">
    <source>
        <dbReference type="Google" id="ProtNLM"/>
    </source>
</evidence>
<feature type="transmembrane region" description="Helical" evidence="3">
    <location>
        <begin position="37"/>
        <end position="59"/>
    </location>
</feature>
<name>A0ABC9C4T1_9POAL</name>
<sequence>MLICCDSCCGQRYDNCCDRCCPCIGYVGRDCIFNSSLVIFLCVAAILAIALPVAAFCIVRQPSITVEDAVLTTFNLSSYPEVALSYNFTLNVRVRNHNWVMNMKFTEPLEATFEFDGNRFDRYQLANEGQKDPAGKSRLYHVNITAVSAYEALGSAGVTAFKRQRAAGVFQIDVTVAGEVKYAPRPRKCKIKAACPVELQLAPTSAVGFRPLKCKLEDPEKYC</sequence>
<protein>
    <recommendedName>
        <fullName evidence="6">Late embryogenesis abundant protein LEA-2 subgroup domain-containing protein</fullName>
    </recommendedName>
</protein>
<dbReference type="InterPro" id="IPR044839">
    <property type="entry name" value="NDR1-like"/>
</dbReference>
<evidence type="ECO:0000256" key="3">
    <source>
        <dbReference type="SAM" id="Phobius"/>
    </source>
</evidence>
<organism evidence="4 5">
    <name type="scientific">Urochloa decumbens</name>
    <dbReference type="NCBI Taxonomy" id="240449"/>
    <lineage>
        <taxon>Eukaryota</taxon>
        <taxon>Viridiplantae</taxon>
        <taxon>Streptophyta</taxon>
        <taxon>Embryophyta</taxon>
        <taxon>Tracheophyta</taxon>
        <taxon>Spermatophyta</taxon>
        <taxon>Magnoliopsida</taxon>
        <taxon>Liliopsida</taxon>
        <taxon>Poales</taxon>
        <taxon>Poaceae</taxon>
        <taxon>PACMAD clade</taxon>
        <taxon>Panicoideae</taxon>
        <taxon>Panicodae</taxon>
        <taxon>Paniceae</taxon>
        <taxon>Melinidinae</taxon>
        <taxon>Urochloa</taxon>
    </lineage>
</organism>
<evidence type="ECO:0000313" key="4">
    <source>
        <dbReference type="EMBL" id="CAL5013173.1"/>
    </source>
</evidence>
<gene>
    <name evidence="4" type="ORF">URODEC1_LOCUS71270</name>
</gene>
<reference evidence="4 5" key="2">
    <citation type="submission" date="2024-10" db="EMBL/GenBank/DDBJ databases">
        <authorList>
            <person name="Ryan C."/>
        </authorList>
    </citation>
    <scope>NUCLEOTIDE SEQUENCE [LARGE SCALE GENOMIC DNA]</scope>
</reference>
<dbReference type="GO" id="GO:0016020">
    <property type="term" value="C:membrane"/>
    <property type="evidence" value="ECO:0007669"/>
    <property type="project" value="UniProtKB-SubCell"/>
</dbReference>
<accession>A0ABC9C4T1</accession>
<dbReference type="PANTHER" id="PTHR31234:SF10">
    <property type="entry name" value="HARPIN-INDUCED PROTEIN 1 CONTAINING PROTEIN, EXPRESSED"/>
    <property type="match status" value="1"/>
</dbReference>
<keyword evidence="3" id="KW-0812">Transmembrane</keyword>
<comment type="subcellular location">
    <subcellularLocation>
        <location evidence="1">Membrane</location>
    </subcellularLocation>
</comment>
<dbReference type="EMBL" id="OZ075138">
    <property type="protein sequence ID" value="CAL5013173.1"/>
    <property type="molecule type" value="Genomic_DNA"/>
</dbReference>
<evidence type="ECO:0000256" key="2">
    <source>
        <dbReference type="ARBA" id="ARBA00023136"/>
    </source>
</evidence>
<evidence type="ECO:0000256" key="1">
    <source>
        <dbReference type="ARBA" id="ARBA00004370"/>
    </source>
</evidence>
<keyword evidence="3" id="KW-1133">Transmembrane helix</keyword>
<evidence type="ECO:0000313" key="5">
    <source>
        <dbReference type="Proteomes" id="UP001497457"/>
    </source>
</evidence>
<keyword evidence="5" id="KW-1185">Reference proteome</keyword>
<dbReference type="Proteomes" id="UP001497457">
    <property type="component" value="Chromosome 28b"/>
</dbReference>